<keyword evidence="2" id="KW-1185">Reference proteome</keyword>
<organism evidence="1 2">
    <name type="scientific">Platysternon megacephalum</name>
    <name type="common">big-headed turtle</name>
    <dbReference type="NCBI Taxonomy" id="55544"/>
    <lineage>
        <taxon>Eukaryota</taxon>
        <taxon>Metazoa</taxon>
        <taxon>Chordata</taxon>
        <taxon>Craniata</taxon>
        <taxon>Vertebrata</taxon>
        <taxon>Euteleostomi</taxon>
        <taxon>Archelosauria</taxon>
        <taxon>Testudinata</taxon>
        <taxon>Testudines</taxon>
        <taxon>Cryptodira</taxon>
        <taxon>Durocryptodira</taxon>
        <taxon>Testudinoidea</taxon>
        <taxon>Platysternidae</taxon>
        <taxon>Platysternon</taxon>
    </lineage>
</organism>
<reference evidence="1 2" key="1">
    <citation type="submission" date="2019-04" db="EMBL/GenBank/DDBJ databases">
        <title>Draft genome of the big-headed turtle Platysternon megacephalum.</title>
        <authorList>
            <person name="Gong S."/>
        </authorList>
    </citation>
    <scope>NUCLEOTIDE SEQUENCE [LARGE SCALE GENOMIC DNA]</scope>
    <source>
        <strain evidence="1">DO16091913</strain>
        <tissue evidence="1">Muscle</tissue>
    </source>
</reference>
<comment type="caution">
    <text evidence="1">The sequence shown here is derived from an EMBL/GenBank/DDBJ whole genome shotgun (WGS) entry which is preliminary data.</text>
</comment>
<sequence length="103" mass="11013">MENVSPKMGQDAAGPRLLLQHHGRLVCQGFYLLQQPGLRARVSNESAFALPKATADVAHCRLQEKGVRRAASPHSFGWCSFVLPSFSGPVTQAAPPGCSVSRA</sequence>
<dbReference type="AlphaFoldDB" id="A0A4D9DKT7"/>
<protein>
    <submittedName>
        <fullName evidence="1">Molecular chaperone GroES</fullName>
    </submittedName>
</protein>
<accession>A0A4D9DKT7</accession>
<dbReference type="EMBL" id="QXTE01000541">
    <property type="protein sequence ID" value="TFJ97031.1"/>
    <property type="molecule type" value="Genomic_DNA"/>
</dbReference>
<gene>
    <name evidence="1" type="ORF">DR999_PMT21144</name>
</gene>
<dbReference type="Proteomes" id="UP000297703">
    <property type="component" value="Unassembled WGS sequence"/>
</dbReference>
<evidence type="ECO:0000313" key="1">
    <source>
        <dbReference type="EMBL" id="TFJ97031.1"/>
    </source>
</evidence>
<name>A0A4D9DKT7_9SAUR</name>
<reference evidence="1 2" key="2">
    <citation type="submission" date="2019-04" db="EMBL/GenBank/DDBJ databases">
        <title>The genome sequence of big-headed turtle.</title>
        <authorList>
            <person name="Gong S."/>
        </authorList>
    </citation>
    <scope>NUCLEOTIDE SEQUENCE [LARGE SCALE GENOMIC DNA]</scope>
    <source>
        <strain evidence="1">DO16091913</strain>
        <tissue evidence="1">Muscle</tissue>
    </source>
</reference>
<proteinExistence type="predicted"/>
<evidence type="ECO:0000313" key="2">
    <source>
        <dbReference type="Proteomes" id="UP000297703"/>
    </source>
</evidence>